<dbReference type="GO" id="GO:0009103">
    <property type="term" value="P:lipopolysaccharide biosynthetic process"/>
    <property type="evidence" value="ECO:0007669"/>
    <property type="project" value="TreeGrafter"/>
</dbReference>
<dbReference type="SUPFAM" id="SSF53756">
    <property type="entry name" value="UDP-Glycosyltransferase/glycogen phosphorylase"/>
    <property type="match status" value="1"/>
</dbReference>
<evidence type="ECO:0000313" key="4">
    <source>
        <dbReference type="EMBL" id="RBB37904.1"/>
    </source>
</evidence>
<dbReference type="PANTHER" id="PTHR46401:SF2">
    <property type="entry name" value="GLYCOSYLTRANSFERASE WBBK-RELATED"/>
    <property type="match status" value="1"/>
</dbReference>
<evidence type="ECO:0000256" key="1">
    <source>
        <dbReference type="ARBA" id="ARBA00022679"/>
    </source>
</evidence>
<dbReference type="CDD" id="cd03801">
    <property type="entry name" value="GT4_PimA-like"/>
    <property type="match status" value="1"/>
</dbReference>
<gene>
    <name evidence="4" type="ORF">DPV79_19605</name>
</gene>
<dbReference type="InterPro" id="IPR023986">
    <property type="entry name" value="GlycosylTfrase_MSMEG0565"/>
</dbReference>
<dbReference type="Pfam" id="PF00534">
    <property type="entry name" value="Glycos_transf_1"/>
    <property type="match status" value="1"/>
</dbReference>
<dbReference type="GO" id="GO:0016757">
    <property type="term" value="F:glycosyltransferase activity"/>
    <property type="evidence" value="ECO:0007669"/>
    <property type="project" value="InterPro"/>
</dbReference>
<organism evidence="4 5">
    <name type="scientific">Burkholderia reimsis</name>
    <dbReference type="NCBI Taxonomy" id="2234132"/>
    <lineage>
        <taxon>Bacteria</taxon>
        <taxon>Pseudomonadati</taxon>
        <taxon>Pseudomonadota</taxon>
        <taxon>Betaproteobacteria</taxon>
        <taxon>Burkholderiales</taxon>
        <taxon>Burkholderiaceae</taxon>
        <taxon>Burkholderia</taxon>
    </lineage>
</organism>
<keyword evidence="1 4" id="KW-0808">Transferase</keyword>
<dbReference type="EMBL" id="QMFZ01000016">
    <property type="protein sequence ID" value="RBB37904.1"/>
    <property type="molecule type" value="Genomic_DNA"/>
</dbReference>
<dbReference type="AlphaFoldDB" id="A0A365QT68"/>
<dbReference type="InterPro" id="IPR028098">
    <property type="entry name" value="Glyco_trans_4-like_N"/>
</dbReference>
<dbReference type="Proteomes" id="UP000252458">
    <property type="component" value="Unassembled WGS sequence"/>
</dbReference>
<evidence type="ECO:0000259" key="2">
    <source>
        <dbReference type="Pfam" id="PF00534"/>
    </source>
</evidence>
<dbReference type="Pfam" id="PF13439">
    <property type="entry name" value="Glyco_transf_4"/>
    <property type="match status" value="1"/>
</dbReference>
<comment type="caution">
    <text evidence="4">The sequence shown here is derived from an EMBL/GenBank/DDBJ whole genome shotgun (WGS) entry which is preliminary data.</text>
</comment>
<feature type="domain" description="Glycosyl transferase family 1" evidence="2">
    <location>
        <begin position="191"/>
        <end position="351"/>
    </location>
</feature>
<sequence>MSGDALRIALLTHSVNPRGGVVHALELASALHEAGSDVTVFAPAAPGEAMFRDVPCRVVLARVDGRPGSIAEMVSARIAAIRRALLEHEAGGFDVLHAQDSITGNALAELRQSGAIDGFVRTVHHLDVFDDPQLERWQERAWRAADQVLCVSAVWAATMRKTFGVDASVVPNGVDVARFSRADQADMQAVRQRYGLHGGPIVLAIGGIEERKNSIALLEAFARLRGTMPDARLVIAGGASLLDHDAYARRFVARAAALGLGIGVDEPVVSTGPLDDAALVALMHCADVVSMVSVREGFGLVVLEGLACGKPVVVSEIEPFTEYLDEHACVWADPADVDSIADALHDALSGRRVPDFAHAVPAVLNRYSWEASARRHLDIYRARLAQRARVVSTE</sequence>
<dbReference type="NCBIfam" id="TIGR04047">
    <property type="entry name" value="MSMEG_0565_glyc"/>
    <property type="match status" value="1"/>
</dbReference>
<reference evidence="4 5" key="1">
    <citation type="submission" date="2018-06" db="EMBL/GenBank/DDBJ databases">
        <title>Draft genome sequence of Burkholderia reimsis strain BE51 isolated from a French agricultural soil.</title>
        <authorList>
            <person name="Esmaeel Q."/>
        </authorList>
    </citation>
    <scope>NUCLEOTIDE SEQUENCE [LARGE SCALE GENOMIC DNA]</scope>
    <source>
        <strain evidence="4 5">BE51</strain>
    </source>
</reference>
<proteinExistence type="predicted"/>
<name>A0A365QT68_9BURK</name>
<dbReference type="RefSeq" id="WP_113046245.1">
    <property type="nucleotide sequence ID" value="NZ_QMFZ01000016.1"/>
</dbReference>
<dbReference type="InterPro" id="IPR001296">
    <property type="entry name" value="Glyco_trans_1"/>
</dbReference>
<evidence type="ECO:0000313" key="5">
    <source>
        <dbReference type="Proteomes" id="UP000252458"/>
    </source>
</evidence>
<accession>A0A365QT68</accession>
<protein>
    <submittedName>
        <fullName evidence="4">MSMEG_0565 family glycosyltransferase</fullName>
    </submittedName>
</protein>
<keyword evidence="5" id="KW-1185">Reference proteome</keyword>
<dbReference type="Gene3D" id="3.40.50.2000">
    <property type="entry name" value="Glycogen Phosphorylase B"/>
    <property type="match status" value="2"/>
</dbReference>
<dbReference type="PANTHER" id="PTHR46401">
    <property type="entry name" value="GLYCOSYLTRANSFERASE WBBK-RELATED"/>
    <property type="match status" value="1"/>
</dbReference>
<feature type="domain" description="Glycosyltransferase subfamily 4-like N-terminal" evidence="3">
    <location>
        <begin position="18"/>
        <end position="178"/>
    </location>
</feature>
<evidence type="ECO:0000259" key="3">
    <source>
        <dbReference type="Pfam" id="PF13439"/>
    </source>
</evidence>